<feature type="compositionally biased region" description="Polar residues" evidence="1">
    <location>
        <begin position="482"/>
        <end position="497"/>
    </location>
</feature>
<name>A0AA35WN60_GEOBA</name>
<dbReference type="Proteomes" id="UP001174909">
    <property type="component" value="Unassembled WGS sequence"/>
</dbReference>
<reference evidence="3" key="1">
    <citation type="submission" date="2023-03" db="EMBL/GenBank/DDBJ databases">
        <authorList>
            <person name="Steffen K."/>
            <person name="Cardenas P."/>
        </authorList>
    </citation>
    <scope>NUCLEOTIDE SEQUENCE</scope>
</reference>
<sequence>MGSSLGCFDDDDKDNDTVCYSLVGVTGVSLVLLLAAVLVLCCVWRKKRQRRRAVQFGEQINHYEKDAKNQVLLLGEYAEVVDAIHSRPPGSDIGGLRQSRLMMPERTLEETTNRSEEGPVLVLPLIRERGVCTKPPPLQLQLHHQSMIKRKAAEFRARSEVLIANPLKAGANHLITDSTASDSTEHVYDSVDSVTTPTTTTTPEAAAVLGAQLGGSTNYPPIYHVLEGPTPVPQTSEPSPVNPQPSVPPKPPRSRQRIQSCAALDARSPETNEHPQLRSVQRQLSSVVAIYEGMPERERSASSLLLSPHVTRGAGRDSETPQKDFKEHVYRALHESPHAQNTPQLAGTRQQHKEKTVKTNNENGSQVCFQKKAEESTVYKTKEHDFQSELPKIPQRMSSEIPKENMHPQHLAKKARAGGDSNRAEEGQYYAQPFVNKRQSSAECHVFDDPAYCTQSCGGSKKLASSTDSAIETPHFDDPSYATPSPNSKQDITQSADSLFDDPKYNSSGAIADRRSLRVKFDDPKYNPVQVRNVLTRRLMEGERKGVRHSSSADHFGASIYSSGAEFSDDLEGKLRGGNSLTNLAEQRSGRVHRFKATNV</sequence>
<feature type="region of interest" description="Disordered" evidence="1">
    <location>
        <begin position="223"/>
        <end position="260"/>
    </location>
</feature>
<organism evidence="3 4">
    <name type="scientific">Geodia barretti</name>
    <name type="common">Barrett's horny sponge</name>
    <dbReference type="NCBI Taxonomy" id="519541"/>
    <lineage>
        <taxon>Eukaryota</taxon>
        <taxon>Metazoa</taxon>
        <taxon>Porifera</taxon>
        <taxon>Demospongiae</taxon>
        <taxon>Heteroscleromorpha</taxon>
        <taxon>Tetractinellida</taxon>
        <taxon>Astrophorina</taxon>
        <taxon>Geodiidae</taxon>
        <taxon>Geodia</taxon>
    </lineage>
</organism>
<dbReference type="EMBL" id="CASHTH010002221">
    <property type="protein sequence ID" value="CAI8026559.1"/>
    <property type="molecule type" value="Genomic_DNA"/>
</dbReference>
<proteinExistence type="predicted"/>
<gene>
    <name evidence="3" type="ORF">GBAR_LOCUS15253</name>
</gene>
<protein>
    <submittedName>
        <fullName evidence="3">Uncharacterized protein</fullName>
    </submittedName>
</protein>
<dbReference type="AlphaFoldDB" id="A0AA35WN60"/>
<accession>A0AA35WN60</accession>
<comment type="caution">
    <text evidence="3">The sequence shown here is derived from an EMBL/GenBank/DDBJ whole genome shotgun (WGS) entry which is preliminary data.</text>
</comment>
<feature type="compositionally biased region" description="Pro residues" evidence="1">
    <location>
        <begin position="240"/>
        <end position="251"/>
    </location>
</feature>
<keyword evidence="2" id="KW-0812">Transmembrane</keyword>
<evidence type="ECO:0000256" key="2">
    <source>
        <dbReference type="SAM" id="Phobius"/>
    </source>
</evidence>
<evidence type="ECO:0000313" key="4">
    <source>
        <dbReference type="Proteomes" id="UP001174909"/>
    </source>
</evidence>
<evidence type="ECO:0000313" key="3">
    <source>
        <dbReference type="EMBL" id="CAI8026559.1"/>
    </source>
</evidence>
<keyword evidence="4" id="KW-1185">Reference proteome</keyword>
<keyword evidence="2" id="KW-0472">Membrane</keyword>
<keyword evidence="2" id="KW-1133">Transmembrane helix</keyword>
<feature type="region of interest" description="Disordered" evidence="1">
    <location>
        <begin position="463"/>
        <end position="507"/>
    </location>
</feature>
<feature type="transmembrane region" description="Helical" evidence="2">
    <location>
        <begin position="20"/>
        <end position="44"/>
    </location>
</feature>
<evidence type="ECO:0000256" key="1">
    <source>
        <dbReference type="SAM" id="MobiDB-lite"/>
    </source>
</evidence>